<dbReference type="EMBL" id="SPUK01000020">
    <property type="protein sequence ID" value="TQV91261.1"/>
    <property type="molecule type" value="Genomic_DNA"/>
</dbReference>
<comment type="caution">
    <text evidence="3">The sequence shown here is derived from an EMBL/GenBank/DDBJ whole genome shotgun (WGS) entry which is preliminary data.</text>
</comment>
<dbReference type="SUPFAM" id="SSF49870">
    <property type="entry name" value="Osmotin, thaumatin-like protein"/>
    <property type="match status" value="1"/>
</dbReference>
<reference evidence="3 4" key="1">
    <citation type="journal article" date="2019" name="Appl. Microbiol. Biotechnol.">
        <title>Genome sequence of Isaria javanica and comparative genome analysis insights into family S53 peptidase evolution in fungal entomopathogens.</title>
        <authorList>
            <person name="Lin R."/>
            <person name="Zhang X."/>
            <person name="Xin B."/>
            <person name="Zou M."/>
            <person name="Gao Y."/>
            <person name="Qin F."/>
            <person name="Hu Q."/>
            <person name="Xie B."/>
            <person name="Cheng X."/>
        </authorList>
    </citation>
    <scope>NUCLEOTIDE SEQUENCE [LARGE SCALE GENOMIC DNA]</scope>
    <source>
        <strain evidence="3 4">IJ1G</strain>
    </source>
</reference>
<evidence type="ECO:0000313" key="3">
    <source>
        <dbReference type="EMBL" id="TQV91261.1"/>
    </source>
</evidence>
<accession>A0A545VMI3</accession>
<organism evidence="3 4">
    <name type="scientific">Cordyceps javanica</name>
    <dbReference type="NCBI Taxonomy" id="43265"/>
    <lineage>
        <taxon>Eukaryota</taxon>
        <taxon>Fungi</taxon>
        <taxon>Dikarya</taxon>
        <taxon>Ascomycota</taxon>
        <taxon>Pezizomycotina</taxon>
        <taxon>Sordariomycetes</taxon>
        <taxon>Hypocreomycetidae</taxon>
        <taxon>Hypocreales</taxon>
        <taxon>Cordycipitaceae</taxon>
        <taxon>Cordyceps</taxon>
    </lineage>
</organism>
<feature type="chain" id="PRO_5022124790" description="Thaumatin, pathogenesis-related protein" evidence="2">
    <location>
        <begin position="19"/>
        <end position="286"/>
    </location>
</feature>
<evidence type="ECO:0008006" key="5">
    <source>
        <dbReference type="Google" id="ProtNLM"/>
    </source>
</evidence>
<keyword evidence="4" id="KW-1185">Reference proteome</keyword>
<evidence type="ECO:0000313" key="4">
    <source>
        <dbReference type="Proteomes" id="UP000315783"/>
    </source>
</evidence>
<name>A0A545VMI3_9HYPO</name>
<gene>
    <name evidence="3" type="ORF">IF1G_10142</name>
</gene>
<sequence length="286" mass="29185">MLAKLSIIGTVCLALAAAQPLDTADTITSAAAVPAPTGDSFDPSDPDPANRAPVTPVPSIVPEEEARKSLTLGTASGGALDLPPAPTAGPAAMDVAAAANNAYITVVNKHNAAITTVHVRGEGPAPKGNVGAGKLNKGQHGIFTVAHNWSGHVALNVAGKSVTTGDESLIEGSFKNQGHGFIGDINVSYVDGFSVPVLCWCNQNKKTAGCSKNLFGLGHCPNPNGQGSCKNPNRGKPGVRSPTAFFKPCFYPGGAYTFDNDSAANSLNGRCPNEHYTCCVGNGCHP</sequence>
<keyword evidence="2" id="KW-0732">Signal</keyword>
<feature type="region of interest" description="Disordered" evidence="1">
    <location>
        <begin position="33"/>
        <end position="62"/>
    </location>
</feature>
<feature type="signal peptide" evidence="2">
    <location>
        <begin position="1"/>
        <end position="18"/>
    </location>
</feature>
<evidence type="ECO:0000256" key="2">
    <source>
        <dbReference type="SAM" id="SignalP"/>
    </source>
</evidence>
<protein>
    <recommendedName>
        <fullName evidence="5">Thaumatin, pathogenesis-related protein</fullName>
    </recommendedName>
</protein>
<dbReference type="InterPro" id="IPR037176">
    <property type="entry name" value="Osmotin/thaumatin-like_sf"/>
</dbReference>
<evidence type="ECO:0000256" key="1">
    <source>
        <dbReference type="SAM" id="MobiDB-lite"/>
    </source>
</evidence>
<proteinExistence type="predicted"/>
<dbReference type="AlphaFoldDB" id="A0A545VMI3"/>
<dbReference type="Proteomes" id="UP000315783">
    <property type="component" value="Unassembled WGS sequence"/>
</dbReference>
<dbReference type="OrthoDB" id="430315at2759"/>